<proteinExistence type="predicted"/>
<accession>A0A7W9CA76</accession>
<name>A0A7W9CA76_9MICO</name>
<dbReference type="AlphaFoldDB" id="A0A7W9CA76"/>
<dbReference type="EMBL" id="JACHMU010000001">
    <property type="protein sequence ID" value="MBB5741708.1"/>
    <property type="molecule type" value="Genomic_DNA"/>
</dbReference>
<dbReference type="Proteomes" id="UP000517712">
    <property type="component" value="Unassembled WGS sequence"/>
</dbReference>
<keyword evidence="2" id="KW-1185">Reference proteome</keyword>
<evidence type="ECO:0000313" key="2">
    <source>
        <dbReference type="Proteomes" id="UP000517712"/>
    </source>
</evidence>
<gene>
    <name evidence="1" type="ORF">HD600_000205</name>
</gene>
<reference evidence="1 2" key="1">
    <citation type="submission" date="2020-08" db="EMBL/GenBank/DDBJ databases">
        <title>Sequencing the genomes of 1000 actinobacteria strains.</title>
        <authorList>
            <person name="Klenk H.-P."/>
        </authorList>
    </citation>
    <scope>NUCLEOTIDE SEQUENCE [LARGE SCALE GENOMIC DNA]</scope>
    <source>
        <strain evidence="1 2">DSM 24823</strain>
    </source>
</reference>
<protein>
    <submittedName>
        <fullName evidence="1">Uncharacterized protein</fullName>
    </submittedName>
</protein>
<dbReference type="RefSeq" id="WP_184280955.1">
    <property type="nucleotide sequence ID" value="NZ_BAAAPG010000001.1"/>
</dbReference>
<comment type="caution">
    <text evidence="1">The sequence shown here is derived from an EMBL/GenBank/DDBJ whole genome shotgun (WGS) entry which is preliminary data.</text>
</comment>
<sequence>MNPTNNFPRTFHVLVSGLTVSLGVDGFVGLRGHEFTVTEEQYEETRNKFGVSWLDMTVDQQVERWGHQMFASGPAPEGMGIGRDDIHGARHRQWMRATEEAQRISDPDERAVAFRKIKADFPEQNRNSQRTLRTY</sequence>
<evidence type="ECO:0000313" key="1">
    <source>
        <dbReference type="EMBL" id="MBB5741708.1"/>
    </source>
</evidence>
<organism evidence="1 2">
    <name type="scientific">Microbacterium ginsengiterrae</name>
    <dbReference type="NCBI Taxonomy" id="546115"/>
    <lineage>
        <taxon>Bacteria</taxon>
        <taxon>Bacillati</taxon>
        <taxon>Actinomycetota</taxon>
        <taxon>Actinomycetes</taxon>
        <taxon>Micrococcales</taxon>
        <taxon>Microbacteriaceae</taxon>
        <taxon>Microbacterium</taxon>
    </lineage>
</organism>